<dbReference type="CDD" id="cd06257">
    <property type="entry name" value="DnaJ"/>
    <property type="match status" value="1"/>
</dbReference>
<dbReference type="InterPro" id="IPR018253">
    <property type="entry name" value="DnaJ_domain_CS"/>
</dbReference>
<dbReference type="PROSITE" id="PS50076">
    <property type="entry name" value="DNAJ_2"/>
    <property type="match status" value="1"/>
</dbReference>
<dbReference type="InterPro" id="IPR001623">
    <property type="entry name" value="DnaJ_domain"/>
</dbReference>
<dbReference type="Pfam" id="PF01556">
    <property type="entry name" value="DnaJ_C"/>
    <property type="match status" value="1"/>
</dbReference>
<evidence type="ECO:0000259" key="11">
    <source>
        <dbReference type="PROSITE" id="PS50076"/>
    </source>
</evidence>
<dbReference type="CDD" id="cd10719">
    <property type="entry name" value="DnaJ_zf"/>
    <property type="match status" value="1"/>
</dbReference>
<evidence type="ECO:0000259" key="12">
    <source>
        <dbReference type="PROSITE" id="PS51188"/>
    </source>
</evidence>
<accession>A0A067R694</accession>
<dbReference type="InterPro" id="IPR012724">
    <property type="entry name" value="DnaJ"/>
</dbReference>
<feature type="zinc finger region" description="CR-type" evidence="9">
    <location>
        <begin position="162"/>
        <end position="246"/>
    </location>
</feature>
<dbReference type="PROSITE" id="PS51188">
    <property type="entry name" value="ZF_CR"/>
    <property type="match status" value="1"/>
</dbReference>
<dbReference type="GO" id="GO:0008270">
    <property type="term" value="F:zinc ion binding"/>
    <property type="evidence" value="ECO:0007669"/>
    <property type="project" value="UniProtKB-KW"/>
</dbReference>
<dbReference type="InterPro" id="IPR036410">
    <property type="entry name" value="HSP_DnaJ_Cys-rich_dom_sf"/>
</dbReference>
<evidence type="ECO:0000256" key="1">
    <source>
        <dbReference type="ARBA" id="ARBA00022481"/>
    </source>
</evidence>
<keyword evidence="4 9" id="KW-0863">Zinc-finger</keyword>
<sequence>MTGDFDFTIPKICILFFEQQGKDIIPRFGLFSKMADTKLYDVLGVSKSASDLEIKKAYRKLAKEFHPDKNPEAGDKFKEISYAYEVLSDSKKRSTYDKYGLKAMQEGGQDGPGFGADDLFSHLFGGGIFGMGMGGSARARRQQRGEDTVHPLKVSLEELYNGKTAKLQLSKNVICEVCDGKGGRSGASHTCRTCRGCGIKVTYRQLGPGMSQQLQSRCSDCGGEGEVISEKDRCSTCRGKKVVNETKILEVHIDKGMKEGQKIYFRGEGDQQPEVEPGDVIIVLHQKQHDKFQRSGDDLVMTHTITLTEALCGFSMVLKHLDGRDLLVKHPLGQTIKPGDVKGIEGEGMPHYRNPFEKGNLYIKFDVTFPESHFTNEIKLKELEQLLPPRPTFELPKGEHVEEVDLHEYDPNERHAGISGRQEAYASDDDERAGGPGGIQCAHQ</sequence>
<dbReference type="Gene3D" id="2.10.230.10">
    <property type="entry name" value="Heat shock protein DnaJ, cysteine-rich domain"/>
    <property type="match status" value="1"/>
</dbReference>
<dbReference type="InterPro" id="IPR002939">
    <property type="entry name" value="DnaJ_C"/>
</dbReference>
<dbReference type="Proteomes" id="UP000027135">
    <property type="component" value="Unassembled WGS sequence"/>
</dbReference>
<organism evidence="13 14">
    <name type="scientific">Zootermopsis nevadensis</name>
    <name type="common">Dampwood termite</name>
    <dbReference type="NCBI Taxonomy" id="136037"/>
    <lineage>
        <taxon>Eukaryota</taxon>
        <taxon>Metazoa</taxon>
        <taxon>Ecdysozoa</taxon>
        <taxon>Arthropoda</taxon>
        <taxon>Hexapoda</taxon>
        <taxon>Insecta</taxon>
        <taxon>Pterygota</taxon>
        <taxon>Neoptera</taxon>
        <taxon>Polyneoptera</taxon>
        <taxon>Dictyoptera</taxon>
        <taxon>Blattodea</taxon>
        <taxon>Blattoidea</taxon>
        <taxon>Termitoidae</taxon>
        <taxon>Termopsidae</taxon>
        <taxon>Zootermopsis</taxon>
    </lineage>
</organism>
<feature type="domain" description="J" evidence="11">
    <location>
        <begin position="38"/>
        <end position="100"/>
    </location>
</feature>
<dbReference type="HAMAP" id="MF_01152">
    <property type="entry name" value="DnaJ"/>
    <property type="match status" value="1"/>
</dbReference>
<evidence type="ECO:0000256" key="2">
    <source>
        <dbReference type="ARBA" id="ARBA00022723"/>
    </source>
</evidence>
<keyword evidence="8" id="KW-0636">Prenylation</keyword>
<dbReference type="GO" id="GO:0009408">
    <property type="term" value="P:response to heat"/>
    <property type="evidence" value="ECO:0007669"/>
    <property type="project" value="InterPro"/>
</dbReference>
<gene>
    <name evidence="13" type="ORF">L798_11283</name>
</gene>
<dbReference type="AlphaFoldDB" id="A0A067R694"/>
<dbReference type="InterPro" id="IPR001305">
    <property type="entry name" value="HSP_DnaJ_Cys-rich_dom"/>
</dbReference>
<dbReference type="PROSITE" id="PS00636">
    <property type="entry name" value="DNAJ_1"/>
    <property type="match status" value="1"/>
</dbReference>
<protein>
    <submittedName>
        <fullName evidence="13">DnaJ-like protein subfamily A member 2</fullName>
    </submittedName>
</protein>
<evidence type="ECO:0000256" key="7">
    <source>
        <dbReference type="ARBA" id="ARBA00023288"/>
    </source>
</evidence>
<evidence type="ECO:0000313" key="13">
    <source>
        <dbReference type="EMBL" id="KDR14838.1"/>
    </source>
</evidence>
<proteinExistence type="inferred from homology"/>
<dbReference type="Pfam" id="PF00684">
    <property type="entry name" value="DnaJ_CXXCXGXG"/>
    <property type="match status" value="1"/>
</dbReference>
<dbReference type="InParanoid" id="A0A067R694"/>
<dbReference type="Pfam" id="PF00226">
    <property type="entry name" value="DnaJ"/>
    <property type="match status" value="1"/>
</dbReference>
<dbReference type="SUPFAM" id="SSF49493">
    <property type="entry name" value="HSP40/DnaJ peptide-binding domain"/>
    <property type="match status" value="2"/>
</dbReference>
<keyword evidence="1" id="KW-0488">Methylation</keyword>
<keyword evidence="14" id="KW-1185">Reference proteome</keyword>
<evidence type="ECO:0000256" key="8">
    <source>
        <dbReference type="ARBA" id="ARBA00023289"/>
    </source>
</evidence>
<dbReference type="GO" id="GO:0006457">
    <property type="term" value="P:protein folding"/>
    <property type="evidence" value="ECO:0007669"/>
    <property type="project" value="InterPro"/>
</dbReference>
<feature type="region of interest" description="Disordered" evidence="10">
    <location>
        <begin position="390"/>
        <end position="444"/>
    </location>
</feature>
<evidence type="ECO:0000256" key="6">
    <source>
        <dbReference type="ARBA" id="ARBA00023186"/>
    </source>
</evidence>
<keyword evidence="2 9" id="KW-0479">Metal-binding</keyword>
<dbReference type="FunFam" id="2.10.230.10:FF:000001">
    <property type="entry name" value="DnaJ subfamily A member 2"/>
    <property type="match status" value="1"/>
</dbReference>
<dbReference type="FunFam" id="1.10.287.110:FF:000016">
    <property type="entry name" value="DnaJ (Hsp40) homolog, subfamily A, member 2"/>
    <property type="match status" value="1"/>
</dbReference>
<keyword evidence="7" id="KW-0449">Lipoprotein</keyword>
<evidence type="ECO:0000313" key="14">
    <source>
        <dbReference type="Proteomes" id="UP000027135"/>
    </source>
</evidence>
<dbReference type="OMA" id="RVCPTCV"/>
<feature type="domain" description="CR-type" evidence="12">
    <location>
        <begin position="162"/>
        <end position="246"/>
    </location>
</feature>
<dbReference type="STRING" id="136037.A0A067R694"/>
<dbReference type="EMBL" id="KK852860">
    <property type="protein sequence ID" value="KDR14838.1"/>
    <property type="molecule type" value="Genomic_DNA"/>
</dbReference>
<reference evidence="13 14" key="1">
    <citation type="journal article" date="2014" name="Nat. Commun.">
        <title>Molecular traces of alternative social organization in a termite genome.</title>
        <authorList>
            <person name="Terrapon N."/>
            <person name="Li C."/>
            <person name="Robertson H.M."/>
            <person name="Ji L."/>
            <person name="Meng X."/>
            <person name="Booth W."/>
            <person name="Chen Z."/>
            <person name="Childers C.P."/>
            <person name="Glastad K.M."/>
            <person name="Gokhale K."/>
            <person name="Gowin J."/>
            <person name="Gronenberg W."/>
            <person name="Hermansen R.A."/>
            <person name="Hu H."/>
            <person name="Hunt B.G."/>
            <person name="Huylmans A.K."/>
            <person name="Khalil S.M."/>
            <person name="Mitchell R.D."/>
            <person name="Munoz-Torres M.C."/>
            <person name="Mustard J.A."/>
            <person name="Pan H."/>
            <person name="Reese J.T."/>
            <person name="Scharf M.E."/>
            <person name="Sun F."/>
            <person name="Vogel H."/>
            <person name="Xiao J."/>
            <person name="Yang W."/>
            <person name="Yang Z."/>
            <person name="Yang Z."/>
            <person name="Zhou J."/>
            <person name="Zhu J."/>
            <person name="Brent C.S."/>
            <person name="Elsik C.G."/>
            <person name="Goodisman M.A."/>
            <person name="Liberles D.A."/>
            <person name="Roe R.M."/>
            <person name="Vargo E.L."/>
            <person name="Vilcinskas A."/>
            <person name="Wang J."/>
            <person name="Bornberg-Bauer E."/>
            <person name="Korb J."/>
            <person name="Zhang G."/>
            <person name="Liebig J."/>
        </authorList>
    </citation>
    <scope>NUCLEOTIDE SEQUENCE [LARGE SCALE GENOMIC DNA]</scope>
    <source>
        <tissue evidence="13">Whole organism</tissue>
    </source>
</reference>
<dbReference type="PANTHER" id="PTHR43888">
    <property type="entry name" value="DNAJ-LIKE-2, ISOFORM A-RELATED"/>
    <property type="match status" value="1"/>
</dbReference>
<name>A0A067R694_ZOONE</name>
<feature type="compositionally biased region" description="Basic and acidic residues" evidence="10">
    <location>
        <begin position="396"/>
        <end position="416"/>
    </location>
</feature>
<dbReference type="InterPro" id="IPR008971">
    <property type="entry name" value="HSP40/DnaJ_pept-bd"/>
</dbReference>
<dbReference type="InterPro" id="IPR036869">
    <property type="entry name" value="J_dom_sf"/>
</dbReference>
<dbReference type="CDD" id="cd10747">
    <property type="entry name" value="DnaJ_C"/>
    <property type="match status" value="1"/>
</dbReference>
<dbReference type="Gene3D" id="2.60.260.20">
    <property type="entry name" value="Urease metallochaperone UreE, N-terminal domain"/>
    <property type="match status" value="2"/>
</dbReference>
<dbReference type="Gene3D" id="1.10.287.110">
    <property type="entry name" value="DnaJ domain"/>
    <property type="match status" value="1"/>
</dbReference>
<evidence type="ECO:0000256" key="4">
    <source>
        <dbReference type="ARBA" id="ARBA00022771"/>
    </source>
</evidence>
<dbReference type="SMART" id="SM00271">
    <property type="entry name" value="DnaJ"/>
    <property type="match status" value="1"/>
</dbReference>
<dbReference type="FunFam" id="2.60.260.20:FF:000003">
    <property type="entry name" value="DnaJ subfamily A member 2"/>
    <property type="match status" value="1"/>
</dbReference>
<dbReference type="SUPFAM" id="SSF46565">
    <property type="entry name" value="Chaperone J-domain"/>
    <property type="match status" value="1"/>
</dbReference>
<dbReference type="GO" id="GO:0005524">
    <property type="term" value="F:ATP binding"/>
    <property type="evidence" value="ECO:0007669"/>
    <property type="project" value="InterPro"/>
</dbReference>
<keyword evidence="5 9" id="KW-0862">Zinc</keyword>
<dbReference type="eggNOG" id="KOG0712">
    <property type="taxonomic scope" value="Eukaryota"/>
</dbReference>
<dbReference type="GO" id="GO:0030544">
    <property type="term" value="F:Hsp70 protein binding"/>
    <property type="evidence" value="ECO:0007669"/>
    <property type="project" value="InterPro"/>
</dbReference>
<evidence type="ECO:0000256" key="5">
    <source>
        <dbReference type="ARBA" id="ARBA00022833"/>
    </source>
</evidence>
<dbReference type="InterPro" id="IPR044713">
    <property type="entry name" value="DNJA1/2-like"/>
</dbReference>
<evidence type="ECO:0000256" key="9">
    <source>
        <dbReference type="PROSITE-ProRule" id="PRU00546"/>
    </source>
</evidence>
<keyword evidence="6" id="KW-0143">Chaperone</keyword>
<dbReference type="PRINTS" id="PR00625">
    <property type="entry name" value="JDOMAIN"/>
</dbReference>
<evidence type="ECO:0000256" key="10">
    <source>
        <dbReference type="SAM" id="MobiDB-lite"/>
    </source>
</evidence>
<evidence type="ECO:0000256" key="3">
    <source>
        <dbReference type="ARBA" id="ARBA00022737"/>
    </source>
</evidence>
<keyword evidence="3" id="KW-0677">Repeat</keyword>
<dbReference type="GO" id="GO:0051082">
    <property type="term" value="F:unfolded protein binding"/>
    <property type="evidence" value="ECO:0007669"/>
    <property type="project" value="InterPro"/>
</dbReference>
<dbReference type="SUPFAM" id="SSF57938">
    <property type="entry name" value="DnaJ/Hsp40 cysteine-rich domain"/>
    <property type="match status" value="1"/>
</dbReference>